<dbReference type="PANTHER" id="PTHR43692">
    <property type="entry name" value="UDP-N-ACETYLMURAMOYLALANINE--D-GLUTAMATE LIGASE"/>
    <property type="match status" value="1"/>
</dbReference>
<comment type="pathway">
    <text evidence="3 19 20">Cell wall biogenesis; peptidoglycan biosynthesis.</text>
</comment>
<evidence type="ECO:0000256" key="11">
    <source>
        <dbReference type="ARBA" id="ARBA00022840"/>
    </source>
</evidence>
<evidence type="ECO:0000256" key="15">
    <source>
        <dbReference type="ARBA" id="ARBA00023316"/>
    </source>
</evidence>
<dbReference type="GO" id="GO:0008764">
    <property type="term" value="F:UDP-N-acetylmuramoylalanine-D-glutamate ligase activity"/>
    <property type="evidence" value="ECO:0007669"/>
    <property type="project" value="UniProtKB-EC"/>
</dbReference>
<feature type="domain" description="Mur ligase central" evidence="22">
    <location>
        <begin position="102"/>
        <end position="276"/>
    </location>
</feature>
<accession>A0ABW9M6F7</accession>
<dbReference type="PROSITE" id="PS01011">
    <property type="entry name" value="FOLYLPOLYGLU_SYNT_1"/>
    <property type="match status" value="1"/>
</dbReference>
<name>A0ABW9M6F7_9FIRM</name>
<evidence type="ECO:0000313" key="24">
    <source>
        <dbReference type="Proteomes" id="UP001637996"/>
    </source>
</evidence>
<dbReference type="InterPro" id="IPR013221">
    <property type="entry name" value="Mur_ligase_cen"/>
</dbReference>
<evidence type="ECO:0000256" key="4">
    <source>
        <dbReference type="ARBA" id="ARBA00010416"/>
    </source>
</evidence>
<dbReference type="InterPro" id="IPR036615">
    <property type="entry name" value="Mur_ligase_C_dom_sf"/>
</dbReference>
<evidence type="ECO:0000259" key="22">
    <source>
        <dbReference type="Pfam" id="PF08245"/>
    </source>
</evidence>
<dbReference type="SUPFAM" id="SSF51984">
    <property type="entry name" value="MurCD N-terminal domain"/>
    <property type="match status" value="1"/>
</dbReference>
<feature type="binding site" evidence="19">
    <location>
        <begin position="104"/>
        <end position="110"/>
    </location>
    <ligand>
        <name>ATP</name>
        <dbReference type="ChEBI" id="CHEBI:30616"/>
    </ligand>
</feature>
<dbReference type="HAMAP" id="MF_00639">
    <property type="entry name" value="MurD"/>
    <property type="match status" value="1"/>
</dbReference>
<dbReference type="Gene3D" id="3.90.190.20">
    <property type="entry name" value="Mur ligase, C-terminal domain"/>
    <property type="match status" value="1"/>
</dbReference>
<keyword evidence="12 19" id="KW-0133">Cell shape</keyword>
<keyword evidence="8 19" id="KW-0436">Ligase</keyword>
<evidence type="ECO:0000256" key="5">
    <source>
        <dbReference type="ARBA" id="ARBA00012212"/>
    </source>
</evidence>
<dbReference type="Proteomes" id="UP001637996">
    <property type="component" value="Unassembled WGS sequence"/>
</dbReference>
<evidence type="ECO:0000256" key="10">
    <source>
        <dbReference type="ARBA" id="ARBA00022741"/>
    </source>
</evidence>
<comment type="subcellular location">
    <subcellularLocation>
        <location evidence="2 19 20">Cytoplasm</location>
    </subcellularLocation>
</comment>
<evidence type="ECO:0000256" key="7">
    <source>
        <dbReference type="ARBA" id="ARBA00022490"/>
    </source>
</evidence>
<keyword evidence="15 19" id="KW-0961">Cell wall biogenesis/degradation</keyword>
<reference evidence="23 24" key="1">
    <citation type="journal article" date="2025" name="Anaerobe">
        <title>Description of Anaerococcus kampingiae sp. nov., Anaerococcus groningensis sp. nov., Anaerococcus martiniensis sp. nov., and Anaerococcus cruorum sp. nov., isolated from human clinical specimens.</title>
        <authorList>
            <person name="Boiten K.E."/>
            <person name="Meijer J."/>
            <person name="van Wezel E.M."/>
            <person name="Veloo A.C.M."/>
        </authorList>
    </citation>
    <scope>NUCLEOTIDE SEQUENCE [LARGE SCALE GENOMIC DNA]</scope>
    <source>
        <strain evidence="23 24">ENR0831</strain>
    </source>
</reference>
<evidence type="ECO:0000313" key="23">
    <source>
        <dbReference type="EMBL" id="MFO3664964.1"/>
    </source>
</evidence>
<keyword evidence="10 19" id="KW-0547">Nucleotide-binding</keyword>
<comment type="caution">
    <text evidence="23">The sequence shown here is derived from an EMBL/GenBank/DDBJ whole genome shotgun (WGS) entry which is preliminary data.</text>
</comment>
<evidence type="ECO:0000256" key="16">
    <source>
        <dbReference type="ARBA" id="ARBA00030398"/>
    </source>
</evidence>
<dbReference type="RefSeq" id="WP_410030704.1">
    <property type="nucleotide sequence ID" value="NZ_JBGMEI010000002.1"/>
</dbReference>
<keyword evidence="9 19" id="KW-0132">Cell division</keyword>
<keyword evidence="7 19" id="KW-0963">Cytoplasm</keyword>
<organism evidence="23 24">
    <name type="scientific">Anaerococcus martiniensis</name>
    <dbReference type="NCBI Taxonomy" id="3115615"/>
    <lineage>
        <taxon>Bacteria</taxon>
        <taxon>Bacillati</taxon>
        <taxon>Bacillota</taxon>
        <taxon>Tissierellia</taxon>
        <taxon>Tissierellales</taxon>
        <taxon>Peptoniphilaceae</taxon>
        <taxon>Anaerococcus</taxon>
    </lineage>
</organism>
<dbReference type="PANTHER" id="PTHR43692:SF1">
    <property type="entry name" value="UDP-N-ACETYLMURAMOYLALANINE--D-GLUTAMATE LIGASE"/>
    <property type="match status" value="1"/>
</dbReference>
<evidence type="ECO:0000256" key="19">
    <source>
        <dbReference type="HAMAP-Rule" id="MF_00639"/>
    </source>
</evidence>
<evidence type="ECO:0000256" key="17">
    <source>
        <dbReference type="ARBA" id="ARBA00032324"/>
    </source>
</evidence>
<evidence type="ECO:0000256" key="13">
    <source>
        <dbReference type="ARBA" id="ARBA00022984"/>
    </source>
</evidence>
<keyword evidence="24" id="KW-1185">Reference proteome</keyword>
<dbReference type="InterPro" id="IPR018109">
    <property type="entry name" value="Folylpolyglutamate_synth_CS"/>
</dbReference>
<dbReference type="InterPro" id="IPR036565">
    <property type="entry name" value="Mur-like_cat_sf"/>
</dbReference>
<dbReference type="Pfam" id="PF02875">
    <property type="entry name" value="Mur_ligase_C"/>
    <property type="match status" value="1"/>
</dbReference>
<dbReference type="SUPFAM" id="SSF53623">
    <property type="entry name" value="MurD-like peptide ligases, catalytic domain"/>
    <property type="match status" value="1"/>
</dbReference>
<keyword evidence="11 19" id="KW-0067">ATP-binding</keyword>
<gene>
    <name evidence="19 23" type="primary">murD</name>
    <name evidence="23" type="ORF">ACCQ41_01660</name>
</gene>
<dbReference type="Gene3D" id="3.40.50.720">
    <property type="entry name" value="NAD(P)-binding Rossmann-like Domain"/>
    <property type="match status" value="1"/>
</dbReference>
<evidence type="ECO:0000256" key="14">
    <source>
        <dbReference type="ARBA" id="ARBA00023306"/>
    </source>
</evidence>
<evidence type="ECO:0000256" key="18">
    <source>
        <dbReference type="ARBA" id="ARBA00047632"/>
    </source>
</evidence>
<sequence length="441" mass="50256">MRKVLVYGLGVSGISTVKTLSKLGYEVYTFDKNKEKVDQLKGYDYSPISLLNIGEINYKYVVKSPGIKPSDDILQKLAKKYEIISDIELSYRIFPKKKILAVTGTNGKTSTTSMITHILNESGVKAISVGNIGEGILWQMYNNDAVFVEELSSFQLKNTFDFHPHIASILNITEDHLDWHKDFDDYINSKLNIAKNQTNKDYIVINKNDEILQKNIERFQGQIYEFSSVGPVKRGLYLKNNKIYYIDEKESYELLNTSDLRIIGNHNYENLMAAMLEAYLFGIDFEKIIEAGKTFVSIEHRLEYVDEINGVKIYNDSKATNVDSAVKAIKSFTNPIIIIAGGYDKKIDYSDYVKEFKNNGKLMVIMGDTKTQIKNLCEDYGVTYTLADDMDDAVKKAIDNAKSNDTILLSPASASWDMYPSYEVRGKDFKEKIEKYKGMIK</sequence>
<dbReference type="InterPro" id="IPR004101">
    <property type="entry name" value="Mur_ligase_C"/>
</dbReference>
<comment type="catalytic activity">
    <reaction evidence="18 19 20">
        <text>UDP-N-acetyl-alpha-D-muramoyl-L-alanine + D-glutamate + ATP = UDP-N-acetyl-alpha-D-muramoyl-L-alanyl-D-glutamate + ADP + phosphate + H(+)</text>
        <dbReference type="Rhea" id="RHEA:16429"/>
        <dbReference type="ChEBI" id="CHEBI:15378"/>
        <dbReference type="ChEBI" id="CHEBI:29986"/>
        <dbReference type="ChEBI" id="CHEBI:30616"/>
        <dbReference type="ChEBI" id="CHEBI:43474"/>
        <dbReference type="ChEBI" id="CHEBI:83898"/>
        <dbReference type="ChEBI" id="CHEBI:83900"/>
        <dbReference type="ChEBI" id="CHEBI:456216"/>
        <dbReference type="EC" id="6.3.2.9"/>
    </reaction>
</comment>
<dbReference type="EMBL" id="JBGMEI010000002">
    <property type="protein sequence ID" value="MFO3664964.1"/>
    <property type="molecule type" value="Genomic_DNA"/>
</dbReference>
<dbReference type="InterPro" id="IPR005762">
    <property type="entry name" value="MurD"/>
</dbReference>
<evidence type="ECO:0000256" key="9">
    <source>
        <dbReference type="ARBA" id="ARBA00022618"/>
    </source>
</evidence>
<evidence type="ECO:0000256" key="2">
    <source>
        <dbReference type="ARBA" id="ARBA00004496"/>
    </source>
</evidence>
<dbReference type="Gene3D" id="3.40.1190.10">
    <property type="entry name" value="Mur-like, catalytic domain"/>
    <property type="match status" value="1"/>
</dbReference>
<dbReference type="SUPFAM" id="SSF53244">
    <property type="entry name" value="MurD-like peptide ligases, peptide-binding domain"/>
    <property type="match status" value="1"/>
</dbReference>
<evidence type="ECO:0000256" key="3">
    <source>
        <dbReference type="ARBA" id="ARBA00004752"/>
    </source>
</evidence>
<evidence type="ECO:0000256" key="12">
    <source>
        <dbReference type="ARBA" id="ARBA00022960"/>
    </source>
</evidence>
<evidence type="ECO:0000256" key="1">
    <source>
        <dbReference type="ARBA" id="ARBA00002734"/>
    </source>
</evidence>
<dbReference type="EC" id="6.3.2.9" evidence="5 19"/>
<evidence type="ECO:0000256" key="8">
    <source>
        <dbReference type="ARBA" id="ARBA00022598"/>
    </source>
</evidence>
<dbReference type="Pfam" id="PF08245">
    <property type="entry name" value="Mur_ligase_M"/>
    <property type="match status" value="1"/>
</dbReference>
<protein>
    <recommendedName>
        <fullName evidence="6 19">UDP-N-acetylmuramoylalanine--D-glutamate ligase</fullName>
        <ecNumber evidence="5 19">6.3.2.9</ecNumber>
    </recommendedName>
    <alternativeName>
        <fullName evidence="17 19">D-glutamic acid-adding enzyme</fullName>
    </alternativeName>
    <alternativeName>
        <fullName evidence="16 19">UDP-N-acetylmuramoyl-L-alanyl-D-glutamate synthetase</fullName>
    </alternativeName>
</protein>
<feature type="domain" description="Mur ligase C-terminal" evidence="21">
    <location>
        <begin position="300"/>
        <end position="412"/>
    </location>
</feature>
<comment type="similarity">
    <text evidence="4 19">Belongs to the MurCDEF family.</text>
</comment>
<evidence type="ECO:0000259" key="21">
    <source>
        <dbReference type="Pfam" id="PF02875"/>
    </source>
</evidence>
<evidence type="ECO:0000256" key="6">
    <source>
        <dbReference type="ARBA" id="ARBA00015655"/>
    </source>
</evidence>
<comment type="function">
    <text evidence="1 19 20">Cell wall formation. Catalyzes the addition of glutamate to the nucleotide precursor UDP-N-acetylmuramoyl-L-alanine (UMA).</text>
</comment>
<dbReference type="NCBIfam" id="TIGR01087">
    <property type="entry name" value="murD"/>
    <property type="match status" value="1"/>
</dbReference>
<evidence type="ECO:0000256" key="20">
    <source>
        <dbReference type="RuleBase" id="RU003664"/>
    </source>
</evidence>
<keyword evidence="13 19" id="KW-0573">Peptidoglycan synthesis</keyword>
<proteinExistence type="inferred from homology"/>
<keyword evidence="14 19" id="KW-0131">Cell cycle</keyword>